<dbReference type="RefSeq" id="WP_084097684.1">
    <property type="nucleotide sequence ID" value="NZ_FWXK01000001.1"/>
</dbReference>
<evidence type="ECO:0000313" key="3">
    <source>
        <dbReference type="Proteomes" id="UP000243884"/>
    </source>
</evidence>
<dbReference type="PROSITE" id="PS51186">
    <property type="entry name" value="GNAT"/>
    <property type="match status" value="1"/>
</dbReference>
<dbReference type="GO" id="GO:0016747">
    <property type="term" value="F:acyltransferase activity, transferring groups other than amino-acyl groups"/>
    <property type="evidence" value="ECO:0007669"/>
    <property type="project" value="InterPro"/>
</dbReference>
<dbReference type="InterPro" id="IPR000182">
    <property type="entry name" value="GNAT_dom"/>
</dbReference>
<proteinExistence type="predicted"/>
<evidence type="ECO:0000313" key="2">
    <source>
        <dbReference type="EMBL" id="SMC30164.1"/>
    </source>
</evidence>
<protein>
    <submittedName>
        <fullName evidence="2">Acetyltransferase (GNAT) family protein</fullName>
    </submittedName>
</protein>
<accession>A0A1W1Y209</accession>
<dbReference type="Proteomes" id="UP000243884">
    <property type="component" value="Unassembled WGS sequence"/>
</dbReference>
<organism evidence="2 3">
    <name type="scientific">Aerococcus suis</name>
    <dbReference type="NCBI Taxonomy" id="371602"/>
    <lineage>
        <taxon>Bacteria</taxon>
        <taxon>Bacillati</taxon>
        <taxon>Bacillota</taxon>
        <taxon>Bacilli</taxon>
        <taxon>Lactobacillales</taxon>
        <taxon>Aerococcaceae</taxon>
        <taxon>Aerococcus</taxon>
    </lineage>
</organism>
<dbReference type="EMBL" id="FWXK01000001">
    <property type="protein sequence ID" value="SMC30164.1"/>
    <property type="molecule type" value="Genomic_DNA"/>
</dbReference>
<reference evidence="3" key="1">
    <citation type="submission" date="2017-04" db="EMBL/GenBank/DDBJ databases">
        <authorList>
            <person name="Varghese N."/>
            <person name="Submissions S."/>
        </authorList>
    </citation>
    <scope>NUCLEOTIDE SEQUENCE [LARGE SCALE GENOMIC DNA]</scope>
    <source>
        <strain evidence="3">DSM 21500</strain>
    </source>
</reference>
<sequence length="205" mass="23416">MTINIRPYQETDFDALQEMITETWYAGNYKLDPDATNTFSAFDTNLRLHDSSFGLTAEEDGKVLGVFFGNIKNQEKTLKENIQIDFEDVSTFAIDDNPVKRDVLTQLTNEIHANRYLDEHHGSQPDAVIELFILSPAARGKGIGGKLWENGLQVFADHDVKDYVLHTDSDCDYSFYDHKGLTPDKSYSYSTDPKYKYFLYAGEIK</sequence>
<dbReference type="Pfam" id="PF00583">
    <property type="entry name" value="Acetyltransf_1"/>
    <property type="match status" value="1"/>
</dbReference>
<name>A0A1W1Y209_9LACT</name>
<dbReference type="AlphaFoldDB" id="A0A1W1Y209"/>
<evidence type="ECO:0000259" key="1">
    <source>
        <dbReference type="PROSITE" id="PS51186"/>
    </source>
</evidence>
<dbReference type="Gene3D" id="3.40.630.30">
    <property type="match status" value="1"/>
</dbReference>
<dbReference type="InterPro" id="IPR016181">
    <property type="entry name" value="Acyl_CoA_acyltransferase"/>
</dbReference>
<dbReference type="SUPFAM" id="SSF55729">
    <property type="entry name" value="Acyl-CoA N-acyltransferases (Nat)"/>
    <property type="match status" value="1"/>
</dbReference>
<dbReference type="OrthoDB" id="2243440at2"/>
<dbReference type="CDD" id="cd04301">
    <property type="entry name" value="NAT_SF"/>
    <property type="match status" value="1"/>
</dbReference>
<feature type="domain" description="N-acetyltransferase" evidence="1">
    <location>
        <begin position="3"/>
        <end position="202"/>
    </location>
</feature>
<gene>
    <name evidence="2" type="ORF">SAMN04487984_0061</name>
</gene>
<dbReference type="STRING" id="371602.SAMN04487984_0061"/>
<keyword evidence="3" id="KW-1185">Reference proteome</keyword>
<keyword evidence="2" id="KW-0808">Transferase</keyword>